<evidence type="ECO:0000313" key="2">
    <source>
        <dbReference type="Proteomes" id="UP000006671"/>
    </source>
</evidence>
<dbReference type="InParanoid" id="D2W168"/>
<gene>
    <name evidence="1" type="ORF">NAEGRDRAFT_75108</name>
</gene>
<name>D2W168_NAEGR</name>
<dbReference type="VEuPathDB" id="AmoebaDB:NAEGRDRAFT_75108"/>
<dbReference type="KEGG" id="ngr:NAEGRDRAFT_75108"/>
<keyword evidence="2" id="KW-1185">Reference proteome</keyword>
<dbReference type="EMBL" id="GG738921">
    <property type="protein sequence ID" value="EFC37129.1"/>
    <property type="molecule type" value="Genomic_DNA"/>
</dbReference>
<dbReference type="AlphaFoldDB" id="D2W168"/>
<dbReference type="RefSeq" id="XP_002669873.1">
    <property type="nucleotide sequence ID" value="XM_002669827.1"/>
</dbReference>
<dbReference type="GeneID" id="8856686"/>
<accession>D2W168</accession>
<sequence length="138" mass="15939">MVKEAQSVLNICCASLLSEMLSFLQFETGEPSKQIVNFCVKCAADFGSIELCKYLLEKCDLINQQFDGCLKTYNVWIEDLKKRIKNDRVIGTNYHIDKKSVHISPQEDESYYEAEIEESKRNYPQFLSLRAAYASDFI</sequence>
<evidence type="ECO:0000313" key="1">
    <source>
        <dbReference type="EMBL" id="EFC37129.1"/>
    </source>
</evidence>
<reference evidence="1 2" key="1">
    <citation type="journal article" date="2010" name="Cell">
        <title>The genome of Naegleria gruberi illuminates early eukaryotic versatility.</title>
        <authorList>
            <person name="Fritz-Laylin L.K."/>
            <person name="Prochnik S.E."/>
            <person name="Ginger M.L."/>
            <person name="Dacks J.B."/>
            <person name="Carpenter M.L."/>
            <person name="Field M.C."/>
            <person name="Kuo A."/>
            <person name="Paredez A."/>
            <person name="Chapman J."/>
            <person name="Pham J."/>
            <person name="Shu S."/>
            <person name="Neupane R."/>
            <person name="Cipriano M."/>
            <person name="Mancuso J."/>
            <person name="Tu H."/>
            <person name="Salamov A."/>
            <person name="Lindquist E."/>
            <person name="Shapiro H."/>
            <person name="Lucas S."/>
            <person name="Grigoriev I.V."/>
            <person name="Cande W.Z."/>
            <person name="Fulton C."/>
            <person name="Rokhsar D.S."/>
            <person name="Dawson S.C."/>
        </authorList>
    </citation>
    <scope>NUCLEOTIDE SEQUENCE [LARGE SCALE GENOMIC DNA]</scope>
    <source>
        <strain evidence="1 2">NEG-M</strain>
    </source>
</reference>
<organism evidence="2">
    <name type="scientific">Naegleria gruberi</name>
    <name type="common">Amoeba</name>
    <dbReference type="NCBI Taxonomy" id="5762"/>
    <lineage>
        <taxon>Eukaryota</taxon>
        <taxon>Discoba</taxon>
        <taxon>Heterolobosea</taxon>
        <taxon>Tetramitia</taxon>
        <taxon>Eutetramitia</taxon>
        <taxon>Vahlkampfiidae</taxon>
        <taxon>Naegleria</taxon>
    </lineage>
</organism>
<proteinExistence type="predicted"/>
<protein>
    <submittedName>
        <fullName evidence="1">Predicted protein</fullName>
    </submittedName>
</protein>
<dbReference type="Proteomes" id="UP000006671">
    <property type="component" value="Unassembled WGS sequence"/>
</dbReference>